<gene>
    <name evidence="2" type="ORF">EPJ71_00685</name>
    <name evidence="1" type="ORF">EPJ73_00650</name>
    <name evidence="3" type="ORF">EPJ76_01555</name>
</gene>
<reference evidence="4 5" key="1">
    <citation type="journal article" date="1992" name="Lakartidningen">
        <title>[Penicillin V and not amoxicillin is the first choice preparation in acute otitis].</title>
        <authorList>
            <person name="Kamme C."/>
            <person name="Lundgren K."/>
            <person name="Prellner K."/>
        </authorList>
    </citation>
    <scope>NUCLEOTIDE SEQUENCE [LARGE SCALE GENOMIC DNA]</scope>
    <source>
        <strain evidence="3 4">PC3053II</strain>
        <strain evidence="1 6">PC4597II</strain>
        <strain evidence="2 5">PC5099IV</strain>
    </source>
</reference>
<dbReference type="EMBL" id="SAXZ01000001">
    <property type="protein sequence ID" value="TXJ34414.1"/>
    <property type="molecule type" value="Genomic_DNA"/>
</dbReference>
<dbReference type="EMBL" id="SAYI01000005">
    <property type="protein sequence ID" value="TXJ58164.1"/>
    <property type="molecule type" value="Genomic_DNA"/>
</dbReference>
<evidence type="ECO:0000313" key="1">
    <source>
        <dbReference type="EMBL" id="TXJ28498.1"/>
    </source>
</evidence>
<evidence type="ECO:0000313" key="5">
    <source>
        <dbReference type="Proteomes" id="UP000322659"/>
    </source>
</evidence>
<dbReference type="Proteomes" id="UP000322659">
    <property type="component" value="Unassembled WGS sequence"/>
</dbReference>
<dbReference type="AlphaFoldDB" id="A0A5C8F5Q6"/>
<reference evidence="3" key="2">
    <citation type="submission" date="2019-01" db="EMBL/GenBank/DDBJ databases">
        <authorList>
            <person name="Thorell K."/>
        </authorList>
    </citation>
    <scope>NUCLEOTIDE SEQUENCE</scope>
    <source>
        <strain evidence="3">PC3053II</strain>
        <strain evidence="1">PC4597II</strain>
        <strain evidence="2">PC5099IV</strain>
    </source>
</reference>
<dbReference type="Proteomes" id="UP000324336">
    <property type="component" value="Unassembled WGS sequence"/>
</dbReference>
<dbReference type="Proteomes" id="UP000322327">
    <property type="component" value="Unassembled WGS sequence"/>
</dbReference>
<dbReference type="EMBL" id="SAYA01000001">
    <property type="protein sequence ID" value="TXJ28498.1"/>
    <property type="molecule type" value="Genomic_DNA"/>
</dbReference>
<evidence type="ECO:0000313" key="3">
    <source>
        <dbReference type="EMBL" id="TXJ58164.1"/>
    </source>
</evidence>
<keyword evidence="5" id="KW-1185">Reference proteome</keyword>
<name>A0A5C8F5Q6_9SPIR</name>
<evidence type="ECO:0000313" key="6">
    <source>
        <dbReference type="Proteomes" id="UP000324336"/>
    </source>
</evidence>
<dbReference type="RefSeq" id="WP_021958572.1">
    <property type="nucleotide sequence ID" value="NZ_SAXV01000006.1"/>
</dbReference>
<accession>A0A5C8F5Q6</accession>
<sequence length="99" mass="11412">MKHEHEEVYKLSDLFALYLLGKNVNEYLLTDLVNSNLREFNFEDAKDLEIIDPSPKTDFSLNLKDKLGNKEGIVDLKAITENGSIVIIKIQTYSTKNFF</sequence>
<protein>
    <submittedName>
        <fullName evidence="3">Uncharacterized protein</fullName>
    </submittedName>
</protein>
<evidence type="ECO:0000313" key="4">
    <source>
        <dbReference type="Proteomes" id="UP000322327"/>
    </source>
</evidence>
<evidence type="ECO:0000313" key="2">
    <source>
        <dbReference type="EMBL" id="TXJ34414.1"/>
    </source>
</evidence>
<proteinExistence type="predicted"/>
<comment type="caution">
    <text evidence="3">The sequence shown here is derived from an EMBL/GenBank/DDBJ whole genome shotgun (WGS) entry which is preliminary data.</text>
</comment>
<organism evidence="3 4">
    <name type="scientific">Brachyspira aalborgi</name>
    <dbReference type="NCBI Taxonomy" id="29522"/>
    <lineage>
        <taxon>Bacteria</taxon>
        <taxon>Pseudomonadati</taxon>
        <taxon>Spirochaetota</taxon>
        <taxon>Spirochaetia</taxon>
        <taxon>Brachyspirales</taxon>
        <taxon>Brachyspiraceae</taxon>
        <taxon>Brachyspira</taxon>
    </lineage>
</organism>